<accession>A0A0B8NXZ6</accession>
<reference evidence="6 7" key="3">
    <citation type="submission" date="2015-01" db="EMBL/GenBank/DDBJ databases">
        <authorList>
            <consortium name="NBRP consortium"/>
            <person name="Sawabe T."/>
            <person name="Meirelles P."/>
            <person name="Feng G."/>
            <person name="Sayaka M."/>
            <person name="Hattori M."/>
            <person name="Ohkuma M."/>
        </authorList>
    </citation>
    <scope>NUCLEOTIDE SEQUENCE [LARGE SCALE GENOMIC DNA]</scope>
    <source>
        <strain evidence="7">JCM 19231</strain>
        <strain evidence="4">JCM19231</strain>
        <strain evidence="5 6">JCM19232</strain>
    </source>
</reference>
<keyword evidence="7" id="KW-1185">Reference proteome</keyword>
<reference evidence="5 6" key="2">
    <citation type="submission" date="2015-01" db="EMBL/GenBank/DDBJ databases">
        <title>Vibrio sp. C5 JCM 19232 whole genome shotgun sequence.</title>
        <authorList>
            <person name="Sawabe T."/>
            <person name="Meirelles P."/>
            <person name="Feng G."/>
            <person name="Sayaka M."/>
            <person name="Hattori M."/>
            <person name="Ohkuma M."/>
        </authorList>
    </citation>
    <scope>NUCLEOTIDE SEQUENCE [LARGE SCALE GENOMIC DNA]</scope>
    <source>
        <strain evidence="5 6">JCM19232</strain>
    </source>
</reference>
<evidence type="ECO:0000256" key="2">
    <source>
        <dbReference type="SAM" id="SignalP"/>
    </source>
</evidence>
<dbReference type="EMBL" id="BBSA01000001">
    <property type="protein sequence ID" value="GAM60128.1"/>
    <property type="molecule type" value="Genomic_DNA"/>
</dbReference>
<feature type="compositionally biased region" description="Acidic residues" evidence="1">
    <location>
        <begin position="39"/>
        <end position="56"/>
    </location>
</feature>
<dbReference type="PANTHER" id="PTHR38037">
    <property type="entry name" value="ZN_PROTEASE DOMAIN-CONTAINING PROTEIN"/>
    <property type="match status" value="1"/>
</dbReference>
<dbReference type="Proteomes" id="UP000031670">
    <property type="component" value="Unassembled WGS sequence"/>
</dbReference>
<evidence type="ECO:0000313" key="6">
    <source>
        <dbReference type="Proteomes" id="UP000031670"/>
    </source>
</evidence>
<evidence type="ECO:0000313" key="4">
    <source>
        <dbReference type="EMBL" id="GAM57202.1"/>
    </source>
</evidence>
<organism evidence="4 7">
    <name type="scientific">Vibrio ishigakensis</name>
    <dbReference type="NCBI Taxonomy" id="1481914"/>
    <lineage>
        <taxon>Bacteria</taxon>
        <taxon>Pseudomonadati</taxon>
        <taxon>Pseudomonadota</taxon>
        <taxon>Gammaproteobacteria</taxon>
        <taxon>Vibrionales</taxon>
        <taxon>Vibrionaceae</taxon>
        <taxon>Vibrio</taxon>
    </lineage>
</organism>
<evidence type="ECO:0000259" key="3">
    <source>
        <dbReference type="Pfam" id="PF05618"/>
    </source>
</evidence>
<reference evidence="4 7" key="1">
    <citation type="submission" date="2015-01" db="EMBL/GenBank/DDBJ databases">
        <title>Vibrio sp. C1 JCM 19231 whole genome shotgun sequence.</title>
        <authorList>
            <person name="Sawabe T."/>
            <person name="Meirelles P."/>
            <person name="Feng G."/>
            <person name="Sayaka M."/>
            <person name="Hattori M."/>
            <person name="Ohkuma M."/>
        </authorList>
    </citation>
    <scope>NUCLEOTIDE SEQUENCE [LARGE SCALE GENOMIC DNA]</scope>
    <source>
        <strain evidence="7">JCM 19231</strain>
        <strain evidence="4">JCM19231</strain>
    </source>
</reference>
<dbReference type="InterPro" id="IPR021109">
    <property type="entry name" value="Peptidase_aspartic_dom_sf"/>
</dbReference>
<dbReference type="Gene3D" id="2.40.70.10">
    <property type="entry name" value="Acid Proteases"/>
    <property type="match status" value="1"/>
</dbReference>
<gene>
    <name evidence="4" type="ORF">JCM19231_1643</name>
    <name evidence="5" type="ORF">JCM19232_461</name>
</gene>
<dbReference type="AlphaFoldDB" id="A0A0B8NXZ6"/>
<dbReference type="Proteomes" id="UP000031671">
    <property type="component" value="Unassembled WGS sequence"/>
</dbReference>
<keyword evidence="2" id="KW-0732">Signal</keyword>
<dbReference type="PANTHER" id="PTHR38037:SF2">
    <property type="entry name" value="ATP-DEPENDENT ZINC PROTEASE DOMAIN-CONTAINING PROTEIN-RELATED"/>
    <property type="match status" value="1"/>
</dbReference>
<feature type="region of interest" description="Disordered" evidence="1">
    <location>
        <begin position="20"/>
        <end position="72"/>
    </location>
</feature>
<feature type="chain" id="PRO_5008205299" description="Retropepsin-like aspartic endopeptidase domain-containing protein" evidence="2">
    <location>
        <begin position="23"/>
        <end position="200"/>
    </location>
</feature>
<dbReference type="Pfam" id="PF05618">
    <property type="entry name" value="Zn_protease"/>
    <property type="match status" value="1"/>
</dbReference>
<dbReference type="SUPFAM" id="SSF50630">
    <property type="entry name" value="Acid proteases"/>
    <property type="match status" value="1"/>
</dbReference>
<protein>
    <recommendedName>
        <fullName evidence="3">Retropepsin-like aspartic endopeptidase domain-containing protein</fullName>
    </recommendedName>
</protein>
<sequence length="200" mass="22148">MKHWKYLAIAIAAISLSACTSAPKPDENTGVTTPPTFEQETEEGVEEVVEVEEPEVKEEAPEAKPAPLPTKTKDGMLILGEKEWVYFPKSKSSVRARIDSGATTSSLSAVEVKQFERDGKEWVKFKPAFNGKVGKEISLPVDRWAKIKQSSTDKADRRAVVSVWIQVGDLKAKTEFTLVDRSHLSYPVLLGRSFVRDVAS</sequence>
<dbReference type="InterPro" id="IPR008503">
    <property type="entry name" value="Asp_endopeptidase"/>
</dbReference>
<proteinExistence type="predicted"/>
<feature type="domain" description="Retropepsin-like aspartic endopeptidase" evidence="3">
    <location>
        <begin position="78"/>
        <end position="198"/>
    </location>
</feature>
<dbReference type="EMBL" id="BBRZ01000047">
    <property type="protein sequence ID" value="GAM57202.1"/>
    <property type="molecule type" value="Genomic_DNA"/>
</dbReference>
<dbReference type="PROSITE" id="PS51257">
    <property type="entry name" value="PROKAR_LIPOPROTEIN"/>
    <property type="match status" value="1"/>
</dbReference>
<evidence type="ECO:0000313" key="5">
    <source>
        <dbReference type="EMBL" id="GAM60128.1"/>
    </source>
</evidence>
<accession>A0A0B8PAB7</accession>
<feature type="signal peptide" evidence="2">
    <location>
        <begin position="1"/>
        <end position="22"/>
    </location>
</feature>
<evidence type="ECO:0000256" key="1">
    <source>
        <dbReference type="SAM" id="MobiDB-lite"/>
    </source>
</evidence>
<comment type="caution">
    <text evidence="4">The sequence shown here is derived from an EMBL/GenBank/DDBJ whole genome shotgun (WGS) entry which is preliminary data.</text>
</comment>
<name>A0A0B8NXZ6_9VIBR</name>
<evidence type="ECO:0000313" key="7">
    <source>
        <dbReference type="Proteomes" id="UP000031671"/>
    </source>
</evidence>